<reference evidence="2" key="1">
    <citation type="submission" date="2016-01" db="EMBL/GenBank/DDBJ databases">
        <authorList>
            <person name="Vorgias C.E."/>
        </authorList>
    </citation>
    <scope>NUCLEOTIDE SEQUENCE [LARGE SCALE GENOMIC DNA]</scope>
</reference>
<sequence length="41" mass="4715">MVVAGLDRYATRKMIDYVWGVSYLLKGENHSEVGFYTDSEN</sequence>
<proteinExistence type="predicted"/>
<evidence type="ECO:0000313" key="1">
    <source>
        <dbReference type="EMBL" id="CUX76897.1"/>
    </source>
</evidence>
<protein>
    <submittedName>
        <fullName evidence="1">Uncharacterized protein</fullName>
    </submittedName>
</protein>
<name>A0A160VQ16_9EURY</name>
<dbReference type="GeneID" id="79063630"/>
<organism evidence="1 2">
    <name type="scientific">Thermococcus chitonophagus</name>
    <dbReference type="NCBI Taxonomy" id="54262"/>
    <lineage>
        <taxon>Archaea</taxon>
        <taxon>Methanobacteriati</taxon>
        <taxon>Methanobacteriota</taxon>
        <taxon>Thermococci</taxon>
        <taxon>Thermococcales</taxon>
        <taxon>Thermococcaceae</taxon>
        <taxon>Thermococcus</taxon>
    </lineage>
</organism>
<dbReference type="Proteomes" id="UP000093069">
    <property type="component" value="Chromosome I"/>
</dbReference>
<evidence type="ECO:0000313" key="2">
    <source>
        <dbReference type="Proteomes" id="UP000093069"/>
    </source>
</evidence>
<dbReference type="RefSeq" id="WP_269451351.1">
    <property type="nucleotide sequence ID" value="NZ_CP015193.1"/>
</dbReference>
<dbReference type="AlphaFoldDB" id="A0A160VQ16"/>
<gene>
    <name evidence="1" type="ORF">CHITON_0118</name>
</gene>
<accession>A0A160VQ16</accession>
<dbReference type="EMBL" id="LN999010">
    <property type="protein sequence ID" value="CUX76897.1"/>
    <property type="molecule type" value="Genomic_DNA"/>
</dbReference>
<dbReference type="KEGG" id="tch:CHITON_0118"/>